<evidence type="ECO:0000256" key="1">
    <source>
        <dbReference type="ARBA" id="ARBA00004651"/>
    </source>
</evidence>
<evidence type="ECO:0000313" key="11">
    <source>
        <dbReference type="EMBL" id="KXB53169.1"/>
    </source>
</evidence>
<proteinExistence type="predicted"/>
<keyword evidence="3 8" id="KW-0812">Transmembrane</keyword>
<feature type="domain" description="ABC transmembrane type-1" evidence="10">
    <location>
        <begin position="39"/>
        <end position="329"/>
    </location>
</feature>
<dbReference type="Gene3D" id="3.40.50.300">
    <property type="entry name" value="P-loop containing nucleotide triphosphate hydrolases"/>
    <property type="match status" value="1"/>
</dbReference>
<dbReference type="SMART" id="SM00382">
    <property type="entry name" value="AAA"/>
    <property type="match status" value="1"/>
</dbReference>
<dbReference type="PROSITE" id="PS50929">
    <property type="entry name" value="ABC_TM1F"/>
    <property type="match status" value="1"/>
</dbReference>
<keyword evidence="5 11" id="KW-0067">ATP-binding</keyword>
<evidence type="ECO:0000256" key="7">
    <source>
        <dbReference type="ARBA" id="ARBA00023136"/>
    </source>
</evidence>
<feature type="transmembrane region" description="Helical" evidence="8">
    <location>
        <begin position="85"/>
        <end position="102"/>
    </location>
</feature>
<keyword evidence="12" id="KW-1185">Reference proteome</keyword>
<dbReference type="PANTHER" id="PTHR43394">
    <property type="entry name" value="ATP-DEPENDENT PERMEASE MDL1, MITOCHONDRIAL"/>
    <property type="match status" value="1"/>
</dbReference>
<keyword evidence="7 8" id="KW-0472">Membrane</keyword>
<evidence type="ECO:0000256" key="8">
    <source>
        <dbReference type="SAM" id="Phobius"/>
    </source>
</evidence>
<dbReference type="SUPFAM" id="SSF52540">
    <property type="entry name" value="P-loop containing nucleoside triphosphate hydrolases"/>
    <property type="match status" value="1"/>
</dbReference>
<dbReference type="OrthoDB" id="9762778at2"/>
<dbReference type="Proteomes" id="UP000070394">
    <property type="component" value="Unassembled WGS sequence"/>
</dbReference>
<dbReference type="InterPro" id="IPR036640">
    <property type="entry name" value="ABC1_TM_sf"/>
</dbReference>
<evidence type="ECO:0000259" key="9">
    <source>
        <dbReference type="PROSITE" id="PS50893"/>
    </source>
</evidence>
<dbReference type="InterPro" id="IPR003593">
    <property type="entry name" value="AAA+_ATPase"/>
</dbReference>
<evidence type="ECO:0000256" key="4">
    <source>
        <dbReference type="ARBA" id="ARBA00022741"/>
    </source>
</evidence>
<keyword evidence="4" id="KW-0547">Nucleotide-binding</keyword>
<feature type="transmembrane region" description="Helical" evidence="8">
    <location>
        <begin position="38"/>
        <end position="56"/>
    </location>
</feature>
<dbReference type="InterPro" id="IPR027417">
    <property type="entry name" value="P-loop_NTPase"/>
</dbReference>
<dbReference type="Pfam" id="PF00664">
    <property type="entry name" value="ABC_membrane"/>
    <property type="match status" value="1"/>
</dbReference>
<evidence type="ECO:0000313" key="12">
    <source>
        <dbReference type="Proteomes" id="UP000070394"/>
    </source>
</evidence>
<dbReference type="Gene3D" id="1.20.1560.10">
    <property type="entry name" value="ABC transporter type 1, transmembrane domain"/>
    <property type="match status" value="2"/>
</dbReference>
<evidence type="ECO:0000256" key="2">
    <source>
        <dbReference type="ARBA" id="ARBA00022448"/>
    </source>
</evidence>
<evidence type="ECO:0000259" key="10">
    <source>
        <dbReference type="PROSITE" id="PS50929"/>
    </source>
</evidence>
<accession>A0A133ZCK9</accession>
<dbReference type="RefSeq" id="WP_060932226.1">
    <property type="nucleotide sequence ID" value="NZ_KQ959848.1"/>
</dbReference>
<dbReference type="InterPro" id="IPR011527">
    <property type="entry name" value="ABC1_TM_dom"/>
</dbReference>
<dbReference type="CDD" id="cd03254">
    <property type="entry name" value="ABCC_Glucan_exporter_like"/>
    <property type="match status" value="1"/>
</dbReference>
<dbReference type="SUPFAM" id="SSF90123">
    <property type="entry name" value="ABC transporter transmembrane region"/>
    <property type="match status" value="1"/>
</dbReference>
<dbReference type="FunFam" id="3.40.50.300:FF:000287">
    <property type="entry name" value="Multidrug ABC transporter ATP-binding protein"/>
    <property type="match status" value="1"/>
</dbReference>
<dbReference type="GO" id="GO:0016887">
    <property type="term" value="F:ATP hydrolysis activity"/>
    <property type="evidence" value="ECO:0007669"/>
    <property type="project" value="InterPro"/>
</dbReference>
<dbReference type="InterPro" id="IPR003439">
    <property type="entry name" value="ABC_transporter-like_ATP-bd"/>
</dbReference>
<gene>
    <name evidence="11" type="ORF">HMPREF1866_02698</name>
</gene>
<dbReference type="CDD" id="cd18547">
    <property type="entry name" value="ABC_6TM_Tm288_like"/>
    <property type="match status" value="1"/>
</dbReference>
<feature type="transmembrane region" description="Helical" evidence="8">
    <location>
        <begin position="267"/>
        <end position="292"/>
    </location>
</feature>
<feature type="transmembrane region" description="Helical" evidence="8">
    <location>
        <begin position="167"/>
        <end position="194"/>
    </location>
</feature>
<feature type="domain" description="ABC transporter" evidence="9">
    <location>
        <begin position="395"/>
        <end position="629"/>
    </location>
</feature>
<dbReference type="PATRIC" id="fig|467210.3.peg.2673"/>
<dbReference type="PROSITE" id="PS50893">
    <property type="entry name" value="ABC_TRANSPORTER_2"/>
    <property type="match status" value="1"/>
</dbReference>
<dbReference type="EMBL" id="LSDA01000141">
    <property type="protein sequence ID" value="KXB53169.1"/>
    <property type="molecule type" value="Genomic_DNA"/>
</dbReference>
<keyword evidence="2" id="KW-0813">Transport</keyword>
<sequence>MSEINREKGGISQTVQVVASKSMKRVISLLMKNYTKSIIAVFICIIISAIVSSISASSMQQIIDNYITPLTKETNPDFTPLAKELLRLICIFLLGVVANYTYNRIMVNVGQGTMRVIRRNLFAHMEKLPIRYFDTHSHGDIMSIYTNDTDTLRQFIGISFPQLVEALFSLVAVFITMVILSPIMTVVSVIMIFISVQASGKAAGLSGKYFGIQQSTLGKVNGYIEEMISGQKVVKVFNHEEKNIEGFVKINNDLYDASTKANGFANILMPIVAQIGNLSYVVIAVVGGYFAISGHMRVTVGTIAAFLSLVKAFNRPFMTVSQQLNAVVMAAAGSKRVFDLMDEPVEGDEGYVTLVNAKEDKNGNISESDKRTGIWAWKHKHSDGSLTYTKLEGNIDFEDVDFGYVPNKIVLHDINLYANKGQKIAFVGSTGAGKTTITNLINRFYDIQSGKIRYDGINIEKIKKDDLRRSLGVVLQETNLFSDTVIENIRYGRPDATDEECRAAARLANADGFIERLPDGYNTFLHEGGANLSQGQKQLLSIARAALADPPVLILDEATSSIDTRTEQLVQSGMDSLMVGRTTFVIAHRLSTIKNSDVIMVLEQGRIIERGSHESLLEQKGRYYQLYTGKAV</sequence>
<organism evidence="11 12">
    <name type="scientific">Lachnoanaerobaculum saburreum</name>
    <dbReference type="NCBI Taxonomy" id="467210"/>
    <lineage>
        <taxon>Bacteria</taxon>
        <taxon>Bacillati</taxon>
        <taxon>Bacillota</taxon>
        <taxon>Clostridia</taxon>
        <taxon>Lachnospirales</taxon>
        <taxon>Lachnospiraceae</taxon>
        <taxon>Lachnoanaerobaculum</taxon>
    </lineage>
</organism>
<keyword evidence="6 8" id="KW-1133">Transmembrane helix</keyword>
<comment type="caution">
    <text evidence="11">The sequence shown here is derived from an EMBL/GenBank/DDBJ whole genome shotgun (WGS) entry which is preliminary data.</text>
</comment>
<protein>
    <submittedName>
        <fullName evidence="11">ABC transporter, ATP-binding protein</fullName>
    </submittedName>
</protein>
<dbReference type="GO" id="GO:0005524">
    <property type="term" value="F:ATP binding"/>
    <property type="evidence" value="ECO:0007669"/>
    <property type="project" value="UniProtKB-KW"/>
</dbReference>
<dbReference type="STRING" id="467210.HMPREF1866_02698"/>
<dbReference type="PANTHER" id="PTHR43394:SF1">
    <property type="entry name" value="ATP-BINDING CASSETTE SUB-FAMILY B MEMBER 10, MITOCHONDRIAL"/>
    <property type="match status" value="1"/>
</dbReference>
<name>A0A133ZCK9_9FIRM</name>
<evidence type="ECO:0000256" key="5">
    <source>
        <dbReference type="ARBA" id="ARBA00022840"/>
    </source>
</evidence>
<evidence type="ECO:0000256" key="3">
    <source>
        <dbReference type="ARBA" id="ARBA00022692"/>
    </source>
</evidence>
<dbReference type="GO" id="GO:0015421">
    <property type="term" value="F:ABC-type oligopeptide transporter activity"/>
    <property type="evidence" value="ECO:0007669"/>
    <property type="project" value="TreeGrafter"/>
</dbReference>
<dbReference type="InterPro" id="IPR017871">
    <property type="entry name" value="ABC_transporter-like_CS"/>
</dbReference>
<dbReference type="InterPro" id="IPR039421">
    <property type="entry name" value="Type_1_exporter"/>
</dbReference>
<reference evidence="12" key="1">
    <citation type="submission" date="2016-01" db="EMBL/GenBank/DDBJ databases">
        <authorList>
            <person name="Mitreva M."/>
            <person name="Pepin K.H."/>
            <person name="Mihindukulasuriya K.A."/>
            <person name="Fulton R."/>
            <person name="Fronick C."/>
            <person name="O'Laughlin M."/>
            <person name="Miner T."/>
            <person name="Herter B."/>
            <person name="Rosa B.A."/>
            <person name="Cordes M."/>
            <person name="Tomlinson C."/>
            <person name="Wollam A."/>
            <person name="Palsikar V.B."/>
            <person name="Mardis E.R."/>
            <person name="Wilson R.K."/>
        </authorList>
    </citation>
    <scope>NUCLEOTIDE SEQUENCE [LARGE SCALE GENOMIC DNA]</scope>
    <source>
        <strain evidence="12">DNF00896</strain>
    </source>
</reference>
<dbReference type="AlphaFoldDB" id="A0A133ZCK9"/>
<evidence type="ECO:0000256" key="6">
    <source>
        <dbReference type="ARBA" id="ARBA00022989"/>
    </source>
</evidence>
<comment type="subcellular location">
    <subcellularLocation>
        <location evidence="1">Cell membrane</location>
        <topology evidence="1">Multi-pass membrane protein</topology>
    </subcellularLocation>
</comment>
<dbReference type="GO" id="GO:0005886">
    <property type="term" value="C:plasma membrane"/>
    <property type="evidence" value="ECO:0007669"/>
    <property type="project" value="UniProtKB-SubCell"/>
</dbReference>
<dbReference type="Pfam" id="PF00005">
    <property type="entry name" value="ABC_tran"/>
    <property type="match status" value="1"/>
</dbReference>
<dbReference type="PROSITE" id="PS00211">
    <property type="entry name" value="ABC_TRANSPORTER_1"/>
    <property type="match status" value="1"/>
</dbReference>